<reference evidence="1 2" key="1">
    <citation type="journal article" date="2018" name="Mol. Biol. Evol.">
        <title>Broad Genomic Sampling Reveals a Smut Pathogenic Ancestry of the Fungal Clade Ustilaginomycotina.</title>
        <authorList>
            <person name="Kijpornyongpan T."/>
            <person name="Mondo S.J."/>
            <person name="Barry K."/>
            <person name="Sandor L."/>
            <person name="Lee J."/>
            <person name="Lipzen A."/>
            <person name="Pangilinan J."/>
            <person name="LaButti K."/>
            <person name="Hainaut M."/>
            <person name="Henrissat B."/>
            <person name="Grigoriev I.V."/>
            <person name="Spatafora J.W."/>
            <person name="Aime M.C."/>
        </authorList>
    </citation>
    <scope>NUCLEOTIDE SEQUENCE [LARGE SCALE GENOMIC DNA]</scope>
    <source>
        <strain evidence="1 2">MCA 4658</strain>
    </source>
</reference>
<gene>
    <name evidence="1" type="ORF">IE81DRAFT_368843</name>
</gene>
<dbReference type="Proteomes" id="UP000245783">
    <property type="component" value="Unassembled WGS sequence"/>
</dbReference>
<dbReference type="RefSeq" id="XP_025366903.1">
    <property type="nucleotide sequence ID" value="XM_025517182.1"/>
</dbReference>
<evidence type="ECO:0008006" key="3">
    <source>
        <dbReference type="Google" id="ProtNLM"/>
    </source>
</evidence>
<dbReference type="AlphaFoldDB" id="A0A316VTI6"/>
<keyword evidence="2" id="KW-1185">Reference proteome</keyword>
<evidence type="ECO:0000313" key="2">
    <source>
        <dbReference type="Proteomes" id="UP000245783"/>
    </source>
</evidence>
<dbReference type="GeneID" id="37039052"/>
<proteinExistence type="predicted"/>
<dbReference type="InParanoid" id="A0A316VTI6"/>
<dbReference type="InterPro" id="IPR029063">
    <property type="entry name" value="SAM-dependent_MTases_sf"/>
</dbReference>
<dbReference type="SUPFAM" id="SSF53335">
    <property type="entry name" value="S-adenosyl-L-methionine-dependent methyltransferases"/>
    <property type="match status" value="1"/>
</dbReference>
<dbReference type="EMBL" id="KZ819447">
    <property type="protein sequence ID" value="PWN39743.1"/>
    <property type="molecule type" value="Genomic_DNA"/>
</dbReference>
<protein>
    <recommendedName>
        <fullName evidence="3">Rhodanese domain-containing protein</fullName>
    </recommendedName>
</protein>
<sequence>MRQLGMARWAEDWPVILDLRPVEAFCAAHILRSNHIGGLAELEHRFSSLPPPPIVRASPNGADGHAAAAAAAAAASPSSERVQVPPIRLIVAKKRDWIIQHKFDKWHVHGWRWIVGPEECELPSQRLVVRNANADSHADATAAPFDKSCGSASALRDLIESLRNDTANDEQQEGALEFWRLAAHLGLLTSTSADVQGDREAFNTIPRDARHRHDMPALMFQPSPVVERAMLAFADGDSVRIGESDRDEATVARALDLGCGGARDVAWVCEYASRVLTPGVIWRIVGVDSLRKALLRAEMLLRDAGFAPARGILDGPTSLIDHASSSFAGATGVDALVWARIAEQKIRAVRREESEQASPQALDMAGTPPMGTFDLILLVRFLPPIDFLLGLHGWINVRGVLAISHFALLSSEEKQRLKTNSESVISEHLRSGPGAEDEWRKNGLRRAIFSCGRFEPSLWSTYTSPPTSARFSVDHLQLILRAWNRWSNDSAMAHNLDNAAKRCPPFELVEHRIEETEDGRPLRSVIIRRNR</sequence>
<accession>A0A316VTI6</accession>
<name>A0A316VTI6_9BASI</name>
<evidence type="ECO:0000313" key="1">
    <source>
        <dbReference type="EMBL" id="PWN39743.1"/>
    </source>
</evidence>
<organism evidence="1 2">
    <name type="scientific">Ceraceosorus guamensis</name>
    <dbReference type="NCBI Taxonomy" id="1522189"/>
    <lineage>
        <taxon>Eukaryota</taxon>
        <taxon>Fungi</taxon>
        <taxon>Dikarya</taxon>
        <taxon>Basidiomycota</taxon>
        <taxon>Ustilaginomycotina</taxon>
        <taxon>Exobasidiomycetes</taxon>
        <taxon>Ceraceosorales</taxon>
        <taxon>Ceraceosoraceae</taxon>
        <taxon>Ceraceosorus</taxon>
    </lineage>
</organism>
<dbReference type="Gene3D" id="3.40.50.150">
    <property type="entry name" value="Vaccinia Virus protein VP39"/>
    <property type="match status" value="1"/>
</dbReference>
<dbReference type="OrthoDB" id="74240at2759"/>